<comment type="caution">
    <text evidence="3">The sequence shown here is derived from an EMBL/GenBank/DDBJ whole genome shotgun (WGS) entry which is preliminary data.</text>
</comment>
<dbReference type="AlphaFoldDB" id="A0A3D8HEC7"/>
<feature type="signal peptide" evidence="1">
    <location>
        <begin position="1"/>
        <end position="18"/>
    </location>
</feature>
<evidence type="ECO:0000313" key="3">
    <source>
        <dbReference type="EMBL" id="RDU49100.1"/>
    </source>
</evidence>
<dbReference type="EMBL" id="JACRTI010000023">
    <property type="protein sequence ID" value="MBC8602200.1"/>
    <property type="molecule type" value="Genomic_DNA"/>
</dbReference>
<reference evidence="2 5" key="2">
    <citation type="submission" date="2020-08" db="EMBL/GenBank/DDBJ databases">
        <title>Genome public.</title>
        <authorList>
            <person name="Liu C."/>
            <person name="Sun Q."/>
        </authorList>
    </citation>
    <scope>NUCLEOTIDE SEQUENCE [LARGE SCALE GENOMIC DNA]</scope>
    <source>
        <strain evidence="2 5">426_9</strain>
    </source>
</reference>
<name>A0A3D8HEC7_9BACT</name>
<dbReference type="Proteomes" id="UP000256321">
    <property type="component" value="Unassembled WGS sequence"/>
</dbReference>
<reference evidence="3 4" key="1">
    <citation type="submission" date="2018-07" db="EMBL/GenBank/DDBJ databases">
        <title>Parabacteroides acidifaciens nov. sp., isolated from human feces.</title>
        <authorList>
            <person name="Wang Y.J."/>
        </authorList>
    </citation>
    <scope>NUCLEOTIDE SEQUENCE [LARGE SCALE GENOMIC DNA]</scope>
    <source>
        <strain evidence="3 4">426-9</strain>
    </source>
</reference>
<dbReference type="Proteomes" id="UP000629596">
    <property type="component" value="Unassembled WGS sequence"/>
</dbReference>
<feature type="chain" id="PRO_5017693604" evidence="1">
    <location>
        <begin position="19"/>
        <end position="194"/>
    </location>
</feature>
<accession>A0A3D8HEC7</accession>
<dbReference type="EMBL" id="QREV01000023">
    <property type="protein sequence ID" value="RDU49100.1"/>
    <property type="molecule type" value="Genomic_DNA"/>
</dbReference>
<evidence type="ECO:0000313" key="4">
    <source>
        <dbReference type="Proteomes" id="UP000256321"/>
    </source>
</evidence>
<dbReference type="RefSeq" id="WP_115499708.1">
    <property type="nucleotide sequence ID" value="NZ_JACRTI010000023.1"/>
</dbReference>
<keyword evidence="5" id="KW-1185">Reference proteome</keyword>
<sequence length="194" mass="22498">MKSLIYSLFLFLSFYCSAQDSIKVAGYGSMSSFPFQPTEKENIAHFEFSHFSKSTTLEVTLWSFQDNIENINKTVIFHESLDIKENPRVDLIIKYNKNNQIEICCNFIGKFFSVHPLKSNTQIAPYIIKSLPKMKEKVAPIILFAPKEDYIGQKTLDKITTLQEFDIKKEEAILKELLSQTTSFKILTYQLKEK</sequence>
<keyword evidence="1" id="KW-0732">Signal</keyword>
<gene>
    <name evidence="3" type="ORF">DWU89_11065</name>
    <name evidence="2" type="ORF">H8784_10785</name>
</gene>
<evidence type="ECO:0000313" key="5">
    <source>
        <dbReference type="Proteomes" id="UP000629596"/>
    </source>
</evidence>
<evidence type="ECO:0000256" key="1">
    <source>
        <dbReference type="SAM" id="SignalP"/>
    </source>
</evidence>
<evidence type="ECO:0000313" key="2">
    <source>
        <dbReference type="EMBL" id="MBC8602200.1"/>
    </source>
</evidence>
<organism evidence="3 4">
    <name type="scientific">Parabacteroides acidifaciens</name>
    <dbReference type="NCBI Taxonomy" id="2290935"/>
    <lineage>
        <taxon>Bacteria</taxon>
        <taxon>Pseudomonadati</taxon>
        <taxon>Bacteroidota</taxon>
        <taxon>Bacteroidia</taxon>
        <taxon>Bacteroidales</taxon>
        <taxon>Tannerellaceae</taxon>
        <taxon>Parabacteroides</taxon>
    </lineage>
</organism>
<protein>
    <submittedName>
        <fullName evidence="3">Uncharacterized protein</fullName>
    </submittedName>
</protein>
<proteinExistence type="predicted"/>